<protein>
    <submittedName>
        <fullName evidence="8">Putative MFS transporter</fullName>
    </submittedName>
</protein>
<dbReference type="PANTHER" id="PTHR23501:SF94">
    <property type="entry name" value="MAJOR FACILITATOR SUPERFAMILY (MFS) PROFILE DOMAIN-CONTAINING PROTEIN"/>
    <property type="match status" value="1"/>
</dbReference>
<dbReference type="PRINTS" id="PR01036">
    <property type="entry name" value="TCRTETB"/>
</dbReference>
<dbReference type="GO" id="GO:0022857">
    <property type="term" value="F:transmembrane transporter activity"/>
    <property type="evidence" value="ECO:0007669"/>
    <property type="project" value="InterPro"/>
</dbReference>
<feature type="transmembrane region" description="Helical" evidence="6">
    <location>
        <begin position="177"/>
        <end position="195"/>
    </location>
</feature>
<feature type="region of interest" description="Disordered" evidence="5">
    <location>
        <begin position="51"/>
        <end position="70"/>
    </location>
</feature>
<dbReference type="Gene3D" id="1.20.1720.10">
    <property type="entry name" value="Multidrug resistance protein D"/>
    <property type="match status" value="1"/>
</dbReference>
<feature type="transmembrane region" description="Helical" evidence="6">
    <location>
        <begin position="543"/>
        <end position="562"/>
    </location>
</feature>
<evidence type="ECO:0000313" key="8">
    <source>
        <dbReference type="EMBL" id="ANM86495.1"/>
    </source>
</evidence>
<evidence type="ECO:0000256" key="5">
    <source>
        <dbReference type="SAM" id="MobiDB-lite"/>
    </source>
</evidence>
<dbReference type="GO" id="GO:0005886">
    <property type="term" value="C:plasma membrane"/>
    <property type="evidence" value="ECO:0007669"/>
    <property type="project" value="TreeGrafter"/>
</dbReference>
<dbReference type="SUPFAM" id="SSF103473">
    <property type="entry name" value="MFS general substrate transporter"/>
    <property type="match status" value="2"/>
</dbReference>
<dbReference type="InterPro" id="IPR011701">
    <property type="entry name" value="MFS"/>
</dbReference>
<feature type="compositionally biased region" description="Basic and acidic residues" evidence="5">
    <location>
        <begin position="61"/>
        <end position="70"/>
    </location>
</feature>
<sequence length="600" mass="65496">MMDSPIVSARHDKEANLYSHGSGPKSSTRDELQLFDAAPTEIDLRPLANVSGLPAGQNAQEKSKDPPREWKAGRGEWMIIIVLAIVSLMVALDATILVSALSLIASDLHGTTVDTFWIGTSYLLTQSVLQPLIVSLSDLFGRRLFYLISLGFFTVGSLLCCRSQDFTELLAGRSIQGVGGGGILALGMVILTDIVPLRQRPIYLGIIQISWAVGAVTGPLVGGLIVQHTTWRWIFYLNFPFCAIGFVTVPAVIRLHVERAPVKERLHYVDWIGGFFFVSSTCSFLVGITWGGVQYPWSSWRTLVPIILGLAGVAATLIWERYGASRPFLRLELFNSYSAWAAYTGAVLQGLLMFAELYYLPFYLESILSYTPTVTGLSLIPLTAAMLPTSVLVGRLMTRTGRYRWAIWLGWALTLLGTGLLIFLDGNTKPYAWVLIFIVVGLGHGFVLMSLNFSVQACAETRNVAYAAAMYTFARTFGMCIGVAVGGAVFQNTMKRKLRDMGLPEGVAASAEEFVGVLKHLPRLGEGNEHEEYVDAYVGGFRGVWEVLTALAGFAGLLSLLIKGLTMDKELDSEHVLLQHKGGDEGPEAGGGQKLVDLRK</sequence>
<name>A0A1Z1C4J1_CLAUC</name>
<feature type="region of interest" description="Disordered" evidence="5">
    <location>
        <begin position="580"/>
        <end position="600"/>
    </location>
</feature>
<feature type="transmembrane region" description="Helical" evidence="6">
    <location>
        <begin position="233"/>
        <end position="256"/>
    </location>
</feature>
<dbReference type="AlphaFoldDB" id="A0A1Z1C4J1"/>
<dbReference type="CDD" id="cd17502">
    <property type="entry name" value="MFS_Azr1_MDR_like"/>
    <property type="match status" value="1"/>
</dbReference>
<feature type="region of interest" description="Disordered" evidence="5">
    <location>
        <begin position="1"/>
        <end position="32"/>
    </location>
</feature>
<reference evidence="9" key="2">
    <citation type="submission" date="2017-12" db="EMBL/GenBank/DDBJ databases">
        <title>Genome Sequencing Reveals a Rich Biosynthetic Potential.</title>
        <authorList>
            <person name="Bertrand R.L."/>
            <person name="Abdel-Hameed M.E."/>
            <person name="Sorensen J.L."/>
        </authorList>
    </citation>
    <scope>NUCLEOTIDE SEQUENCE</scope>
</reference>
<keyword evidence="4 6" id="KW-0472">Membrane</keyword>
<dbReference type="InterPro" id="IPR036259">
    <property type="entry name" value="MFS_trans_sf"/>
</dbReference>
<feature type="transmembrane region" description="Helical" evidence="6">
    <location>
        <begin position="340"/>
        <end position="361"/>
    </location>
</feature>
<evidence type="ECO:0000256" key="1">
    <source>
        <dbReference type="ARBA" id="ARBA00004141"/>
    </source>
</evidence>
<reference evidence="8" key="1">
    <citation type="submission" date="2016-05" db="EMBL/GenBank/DDBJ databases">
        <title>Lichen genome sequencing reveals its rich biosynthetic potential.</title>
        <authorList>
            <person name="Bertrand R.L."/>
            <person name="Abdel-Hameed M."/>
            <person name="Sorensen J.L."/>
        </authorList>
    </citation>
    <scope>NUCLEOTIDE SEQUENCE</scope>
</reference>
<feature type="transmembrane region" description="Helical" evidence="6">
    <location>
        <begin position="465"/>
        <end position="490"/>
    </location>
</feature>
<dbReference type="EMBL" id="KX264265">
    <property type="protein sequence ID" value="ANM86495.1"/>
    <property type="molecule type" value="Genomic_DNA"/>
</dbReference>
<keyword evidence="2 6" id="KW-0812">Transmembrane</keyword>
<comment type="subcellular location">
    <subcellularLocation>
        <location evidence="1">Membrane</location>
        <topology evidence="1">Multi-pass membrane protein</topology>
    </subcellularLocation>
</comment>
<feature type="domain" description="Major facilitator superfamily (MFS) profile" evidence="7">
    <location>
        <begin position="79"/>
        <end position="567"/>
    </location>
</feature>
<feature type="transmembrane region" description="Helical" evidence="6">
    <location>
        <begin position="268"/>
        <end position="290"/>
    </location>
</feature>
<dbReference type="Pfam" id="PF07690">
    <property type="entry name" value="MFS_1"/>
    <property type="match status" value="1"/>
</dbReference>
<feature type="transmembrane region" description="Helical" evidence="6">
    <location>
        <begin position="302"/>
        <end position="319"/>
    </location>
</feature>
<feature type="transmembrane region" description="Helical" evidence="6">
    <location>
        <begin position="405"/>
        <end position="424"/>
    </location>
</feature>
<evidence type="ECO:0000256" key="6">
    <source>
        <dbReference type="SAM" id="Phobius"/>
    </source>
</evidence>
<feature type="transmembrane region" description="Helical" evidence="6">
    <location>
        <begin position="144"/>
        <end position="165"/>
    </location>
</feature>
<evidence type="ECO:0000256" key="4">
    <source>
        <dbReference type="ARBA" id="ARBA00023136"/>
    </source>
</evidence>
<feature type="transmembrane region" description="Helical" evidence="6">
    <location>
        <begin position="430"/>
        <end position="453"/>
    </location>
</feature>
<evidence type="ECO:0000256" key="2">
    <source>
        <dbReference type="ARBA" id="ARBA00022692"/>
    </source>
</evidence>
<evidence type="ECO:0000256" key="3">
    <source>
        <dbReference type="ARBA" id="ARBA00022989"/>
    </source>
</evidence>
<feature type="transmembrane region" description="Helical" evidence="6">
    <location>
        <begin position="367"/>
        <end position="393"/>
    </location>
</feature>
<evidence type="ECO:0000259" key="7">
    <source>
        <dbReference type="PROSITE" id="PS50850"/>
    </source>
</evidence>
<evidence type="ECO:0000313" key="9">
    <source>
        <dbReference type="EMBL" id="AUW31396.1"/>
    </source>
</evidence>
<keyword evidence="3 6" id="KW-1133">Transmembrane helix</keyword>
<proteinExistence type="predicted"/>
<accession>A0A1Z1C4J1</accession>
<organism evidence="8">
    <name type="scientific">Cladonia uncialis subsp. uncialis</name>
    <dbReference type="NCBI Taxonomy" id="180999"/>
    <lineage>
        <taxon>Eukaryota</taxon>
        <taxon>Fungi</taxon>
        <taxon>Dikarya</taxon>
        <taxon>Ascomycota</taxon>
        <taxon>Pezizomycotina</taxon>
        <taxon>Lecanoromycetes</taxon>
        <taxon>OSLEUM clade</taxon>
        <taxon>Lecanoromycetidae</taxon>
        <taxon>Lecanorales</taxon>
        <taxon>Lecanorineae</taxon>
        <taxon>Cladoniaceae</taxon>
        <taxon>Cladonia</taxon>
    </lineage>
</organism>
<feature type="transmembrane region" description="Helical" evidence="6">
    <location>
        <begin position="77"/>
        <end position="104"/>
    </location>
</feature>
<dbReference type="EMBL" id="MG777511">
    <property type="protein sequence ID" value="AUW31396.1"/>
    <property type="molecule type" value="Genomic_DNA"/>
</dbReference>
<dbReference type="InterPro" id="IPR020846">
    <property type="entry name" value="MFS_dom"/>
</dbReference>
<dbReference type="Gene3D" id="1.20.1250.20">
    <property type="entry name" value="MFS general substrate transporter like domains"/>
    <property type="match status" value="1"/>
</dbReference>
<dbReference type="PROSITE" id="PS50850">
    <property type="entry name" value="MFS"/>
    <property type="match status" value="1"/>
</dbReference>
<dbReference type="PANTHER" id="PTHR23501">
    <property type="entry name" value="MAJOR FACILITATOR SUPERFAMILY"/>
    <property type="match status" value="1"/>
</dbReference>
<feature type="transmembrane region" description="Helical" evidence="6">
    <location>
        <begin position="202"/>
        <end position="227"/>
    </location>
</feature>